<dbReference type="Gene3D" id="1.20.120.160">
    <property type="entry name" value="HPT domain"/>
    <property type="match status" value="1"/>
</dbReference>
<evidence type="ECO:0000313" key="4">
    <source>
        <dbReference type="EMBL" id="MBK7673870.1"/>
    </source>
</evidence>
<sequence length="111" mass="11652">MVADGSNPGFAARVLDLFNRNTRQMLDEIDTASRQGDLPTLQRAAHTLKSSSATVGALALAEQAHQLEMLLRAGGQPAGDWPAVLRAAHVQFAEALAQHRAAVAAVAGEGR</sequence>
<evidence type="ECO:0000313" key="5">
    <source>
        <dbReference type="Proteomes" id="UP000697998"/>
    </source>
</evidence>
<dbReference type="EMBL" id="JADJMH010000001">
    <property type="protein sequence ID" value="MBK7673870.1"/>
    <property type="molecule type" value="Genomic_DNA"/>
</dbReference>
<dbReference type="SMART" id="SM00073">
    <property type="entry name" value="HPT"/>
    <property type="match status" value="1"/>
</dbReference>
<dbReference type="Pfam" id="PF01627">
    <property type="entry name" value="Hpt"/>
    <property type="match status" value="1"/>
</dbReference>
<protein>
    <submittedName>
        <fullName evidence="4">Hpt domain-containing protein</fullName>
    </submittedName>
</protein>
<organism evidence="4 5">
    <name type="scientific">Candidatus Accumulibacter proximus</name>
    <dbReference type="NCBI Taxonomy" id="2954385"/>
    <lineage>
        <taxon>Bacteria</taxon>
        <taxon>Pseudomonadati</taxon>
        <taxon>Pseudomonadota</taxon>
        <taxon>Betaproteobacteria</taxon>
        <taxon>Candidatus Accumulibacter</taxon>
    </lineage>
</organism>
<gene>
    <name evidence="4" type="ORF">IPJ27_03400</name>
</gene>
<dbReference type="GO" id="GO:0000160">
    <property type="term" value="P:phosphorelay signal transduction system"/>
    <property type="evidence" value="ECO:0007669"/>
    <property type="project" value="UniProtKB-KW"/>
</dbReference>
<dbReference type="CDD" id="cd00088">
    <property type="entry name" value="HPT"/>
    <property type="match status" value="1"/>
</dbReference>
<dbReference type="InterPro" id="IPR008207">
    <property type="entry name" value="Sig_transdc_His_kin_Hpt_dom"/>
</dbReference>
<name>A0A935PV34_9PROT</name>
<reference evidence="4 5" key="1">
    <citation type="submission" date="2020-10" db="EMBL/GenBank/DDBJ databases">
        <title>Connecting structure to function with the recovery of over 1000 high-quality activated sludge metagenome-assembled genomes encoding full-length rRNA genes using long-read sequencing.</title>
        <authorList>
            <person name="Singleton C.M."/>
            <person name="Petriglieri F."/>
            <person name="Kristensen J.M."/>
            <person name="Kirkegaard R.H."/>
            <person name="Michaelsen T.Y."/>
            <person name="Andersen M.H."/>
            <person name="Karst S.M."/>
            <person name="Dueholm M.S."/>
            <person name="Nielsen P.H."/>
            <person name="Albertsen M."/>
        </authorList>
    </citation>
    <scope>NUCLEOTIDE SEQUENCE [LARGE SCALE GENOMIC DNA]</scope>
    <source>
        <strain evidence="4">EsbW_18-Q3-R4-48_BATAC.285</strain>
    </source>
</reference>
<accession>A0A935PV34</accession>
<dbReference type="PROSITE" id="PS50894">
    <property type="entry name" value="HPT"/>
    <property type="match status" value="1"/>
</dbReference>
<keyword evidence="2" id="KW-0597">Phosphoprotein</keyword>
<evidence type="ECO:0000259" key="3">
    <source>
        <dbReference type="PROSITE" id="PS50894"/>
    </source>
</evidence>
<dbReference type="SUPFAM" id="SSF47226">
    <property type="entry name" value="Histidine-containing phosphotransfer domain, HPT domain"/>
    <property type="match status" value="1"/>
</dbReference>
<evidence type="ECO:0000256" key="1">
    <source>
        <dbReference type="ARBA" id="ARBA00023012"/>
    </source>
</evidence>
<feature type="modified residue" description="Phosphohistidine" evidence="2">
    <location>
        <position position="46"/>
    </location>
</feature>
<comment type="caution">
    <text evidence="4">The sequence shown here is derived from an EMBL/GenBank/DDBJ whole genome shotgun (WGS) entry which is preliminary data.</text>
</comment>
<dbReference type="GO" id="GO:0004672">
    <property type="term" value="F:protein kinase activity"/>
    <property type="evidence" value="ECO:0007669"/>
    <property type="project" value="UniProtKB-ARBA"/>
</dbReference>
<dbReference type="AlphaFoldDB" id="A0A935PV34"/>
<dbReference type="Proteomes" id="UP000697998">
    <property type="component" value="Unassembled WGS sequence"/>
</dbReference>
<proteinExistence type="predicted"/>
<feature type="domain" description="HPt" evidence="3">
    <location>
        <begin position="7"/>
        <end position="102"/>
    </location>
</feature>
<dbReference type="InterPro" id="IPR036641">
    <property type="entry name" value="HPT_dom_sf"/>
</dbReference>
<evidence type="ECO:0000256" key="2">
    <source>
        <dbReference type="PROSITE-ProRule" id="PRU00110"/>
    </source>
</evidence>
<keyword evidence="1" id="KW-0902">Two-component regulatory system</keyword>